<proteinExistence type="predicted"/>
<sequence>MQINILVNMVIIVQILLNYERGEKRGRKEERGKCGDLKLFFSFLSCFNFTNTGFFCFNISILIAKLF</sequence>
<keyword evidence="2" id="KW-1185">Reference proteome</keyword>
<name>A0ACB1AZL3_MELEN</name>
<reference evidence="1" key="1">
    <citation type="submission" date="2023-11" db="EMBL/GenBank/DDBJ databases">
        <authorList>
            <person name="Poullet M."/>
        </authorList>
    </citation>
    <scope>NUCLEOTIDE SEQUENCE</scope>
    <source>
        <strain evidence="1">E1834</strain>
    </source>
</reference>
<evidence type="ECO:0000313" key="1">
    <source>
        <dbReference type="EMBL" id="CAK5107630.1"/>
    </source>
</evidence>
<dbReference type="EMBL" id="CAVMJV010000127">
    <property type="protein sequence ID" value="CAK5107630.1"/>
    <property type="molecule type" value="Genomic_DNA"/>
</dbReference>
<organism evidence="1 2">
    <name type="scientific">Meloidogyne enterolobii</name>
    <name type="common">Root-knot nematode worm</name>
    <name type="synonym">Meloidogyne mayaguensis</name>
    <dbReference type="NCBI Taxonomy" id="390850"/>
    <lineage>
        <taxon>Eukaryota</taxon>
        <taxon>Metazoa</taxon>
        <taxon>Ecdysozoa</taxon>
        <taxon>Nematoda</taxon>
        <taxon>Chromadorea</taxon>
        <taxon>Rhabditida</taxon>
        <taxon>Tylenchina</taxon>
        <taxon>Tylenchomorpha</taxon>
        <taxon>Tylenchoidea</taxon>
        <taxon>Meloidogynidae</taxon>
        <taxon>Meloidogyninae</taxon>
        <taxon>Meloidogyne</taxon>
    </lineage>
</organism>
<protein>
    <submittedName>
        <fullName evidence="1">Uncharacterized protein</fullName>
    </submittedName>
</protein>
<accession>A0ACB1AZL3</accession>
<comment type="caution">
    <text evidence="1">The sequence shown here is derived from an EMBL/GenBank/DDBJ whole genome shotgun (WGS) entry which is preliminary data.</text>
</comment>
<gene>
    <name evidence="1" type="ORF">MENTE1834_LOCUS43758</name>
</gene>
<evidence type="ECO:0000313" key="2">
    <source>
        <dbReference type="Proteomes" id="UP001497535"/>
    </source>
</evidence>
<dbReference type="Proteomes" id="UP001497535">
    <property type="component" value="Unassembled WGS sequence"/>
</dbReference>